<proteinExistence type="predicted"/>
<dbReference type="RefSeq" id="WP_182416051.1">
    <property type="nucleotide sequence ID" value="NZ_CP055153.1"/>
</dbReference>
<organism evidence="1 2">
    <name type="scientific">Adhaeribacter radiodurans</name>
    <dbReference type="NCBI Taxonomy" id="2745197"/>
    <lineage>
        <taxon>Bacteria</taxon>
        <taxon>Pseudomonadati</taxon>
        <taxon>Bacteroidota</taxon>
        <taxon>Cytophagia</taxon>
        <taxon>Cytophagales</taxon>
        <taxon>Hymenobacteraceae</taxon>
        <taxon>Adhaeribacter</taxon>
    </lineage>
</organism>
<dbReference type="Proteomes" id="UP000514509">
    <property type="component" value="Chromosome"/>
</dbReference>
<name>A0A7L7L8Z6_9BACT</name>
<evidence type="ECO:0000313" key="1">
    <source>
        <dbReference type="EMBL" id="QMU28869.1"/>
    </source>
</evidence>
<reference evidence="1 2" key="1">
    <citation type="submission" date="2020-08" db="EMBL/GenBank/DDBJ databases">
        <title>Adhaeribacter dokdonensis sp. nov., isolated from the rhizosphere of Elymus tsukushiensis, a plant native to the Dokdo Islands, Republic of Korea.</title>
        <authorList>
            <person name="Ghim S.Y."/>
        </authorList>
    </citation>
    <scope>NUCLEOTIDE SEQUENCE [LARGE SCALE GENOMIC DNA]</scope>
    <source>
        <strain evidence="1 2">KUDC8001</strain>
    </source>
</reference>
<dbReference type="KEGG" id="add:HUW48_12840"/>
<dbReference type="AlphaFoldDB" id="A0A7L7L8Z6"/>
<gene>
    <name evidence="1" type="ORF">HUW48_12840</name>
</gene>
<protein>
    <submittedName>
        <fullName evidence="1">Uncharacterized protein</fullName>
    </submittedName>
</protein>
<accession>A0A7L7L8Z6</accession>
<dbReference type="EMBL" id="CP055153">
    <property type="protein sequence ID" value="QMU28869.1"/>
    <property type="molecule type" value="Genomic_DNA"/>
</dbReference>
<evidence type="ECO:0000313" key="2">
    <source>
        <dbReference type="Proteomes" id="UP000514509"/>
    </source>
</evidence>
<sequence>MDNGVLLNEINNQFFTYLANDFGLTHPSHKLENWYDLSFDEFKQELINRDITFDDTTISDWEEYFTIQQEKVKKLQQPI</sequence>
<keyword evidence="2" id="KW-1185">Reference proteome</keyword>